<keyword evidence="2 7" id="KW-0699">rRNA-binding</keyword>
<evidence type="ECO:0000256" key="5">
    <source>
        <dbReference type="ARBA" id="ARBA00023274"/>
    </source>
</evidence>
<evidence type="ECO:0000256" key="6">
    <source>
        <dbReference type="ARBA" id="ARBA00035254"/>
    </source>
</evidence>
<dbReference type="SMART" id="SM00363">
    <property type="entry name" value="S4"/>
    <property type="match status" value="1"/>
</dbReference>
<evidence type="ECO:0000256" key="2">
    <source>
        <dbReference type="ARBA" id="ARBA00022730"/>
    </source>
</evidence>
<dbReference type="InterPro" id="IPR001912">
    <property type="entry name" value="Ribosomal_uS4_N"/>
</dbReference>
<evidence type="ECO:0000256" key="8">
    <source>
        <dbReference type="RuleBase" id="RU003699"/>
    </source>
</evidence>
<evidence type="ECO:0000313" key="11">
    <source>
        <dbReference type="EMBL" id="WAM34667.1"/>
    </source>
</evidence>
<keyword evidence="4 7" id="KW-0689">Ribosomal protein</keyword>
<evidence type="ECO:0000259" key="10">
    <source>
        <dbReference type="SMART" id="SM01390"/>
    </source>
</evidence>
<evidence type="ECO:0000259" key="9">
    <source>
        <dbReference type="SMART" id="SM00363"/>
    </source>
</evidence>
<dbReference type="PROSITE" id="PS50889">
    <property type="entry name" value="S4"/>
    <property type="match status" value="1"/>
</dbReference>
<dbReference type="NCBIfam" id="TIGR01017">
    <property type="entry name" value="rpsD_bact"/>
    <property type="match status" value="1"/>
</dbReference>
<gene>
    <name evidence="7 11" type="primary">rpsD</name>
    <name evidence="11" type="ORF">OTK00_000888</name>
</gene>
<proteinExistence type="inferred from homology"/>
<name>A0ABY7BRP6_9FIRM</name>
<dbReference type="InterPro" id="IPR018079">
    <property type="entry name" value="Ribosomal_uS4_CS"/>
</dbReference>
<evidence type="ECO:0000256" key="1">
    <source>
        <dbReference type="ARBA" id="ARBA00007465"/>
    </source>
</evidence>
<dbReference type="PROSITE" id="PS00632">
    <property type="entry name" value="RIBOSOMAL_S4"/>
    <property type="match status" value="1"/>
</dbReference>
<dbReference type="Gene3D" id="3.10.290.10">
    <property type="entry name" value="RNA-binding S4 domain"/>
    <property type="match status" value="1"/>
</dbReference>
<dbReference type="Pfam" id="PF01479">
    <property type="entry name" value="S4"/>
    <property type="match status" value="1"/>
</dbReference>
<dbReference type="Pfam" id="PF00163">
    <property type="entry name" value="Ribosomal_S4"/>
    <property type="match status" value="1"/>
</dbReference>
<dbReference type="InterPro" id="IPR005709">
    <property type="entry name" value="Ribosomal_uS4_bac-type"/>
</dbReference>
<dbReference type="InterPro" id="IPR036986">
    <property type="entry name" value="S4_RNA-bd_sf"/>
</dbReference>
<evidence type="ECO:0000256" key="7">
    <source>
        <dbReference type="HAMAP-Rule" id="MF_01306"/>
    </source>
</evidence>
<dbReference type="GO" id="GO:0005840">
    <property type="term" value="C:ribosome"/>
    <property type="evidence" value="ECO:0007669"/>
    <property type="project" value="UniProtKB-KW"/>
</dbReference>
<evidence type="ECO:0000256" key="3">
    <source>
        <dbReference type="ARBA" id="ARBA00022884"/>
    </source>
</evidence>
<dbReference type="EMBL" id="CP113865">
    <property type="protein sequence ID" value="WAM34667.1"/>
    <property type="molecule type" value="Genomic_DNA"/>
</dbReference>
<dbReference type="Gene3D" id="1.10.1050.10">
    <property type="entry name" value="Ribosomal Protein S4 Delta 41, Chain A, domain 1"/>
    <property type="match status" value="1"/>
</dbReference>
<keyword evidence="3 7" id="KW-0694">RNA-binding</keyword>
<comment type="function">
    <text evidence="7">With S5 and S12 plays an important role in translational accuracy.</text>
</comment>
<dbReference type="SUPFAM" id="SSF55174">
    <property type="entry name" value="Alpha-L RNA-binding motif"/>
    <property type="match status" value="1"/>
</dbReference>
<dbReference type="SMART" id="SM01390">
    <property type="entry name" value="Ribosomal_S4"/>
    <property type="match status" value="1"/>
</dbReference>
<dbReference type="InterPro" id="IPR022801">
    <property type="entry name" value="Ribosomal_uS4"/>
</dbReference>
<comment type="similarity">
    <text evidence="1 7 8">Belongs to the universal ribosomal protein uS4 family.</text>
</comment>
<organism evidence="11 12">
    <name type="scientific">Caldicellulosiruptor morganii</name>
    <dbReference type="NCBI Taxonomy" id="1387555"/>
    <lineage>
        <taxon>Bacteria</taxon>
        <taxon>Bacillati</taxon>
        <taxon>Bacillota</taxon>
        <taxon>Bacillota incertae sedis</taxon>
        <taxon>Caldicellulosiruptorales</taxon>
        <taxon>Caldicellulosiruptoraceae</taxon>
        <taxon>Caldicellulosiruptor</taxon>
    </lineage>
</organism>
<dbReference type="NCBIfam" id="NF003717">
    <property type="entry name" value="PRK05327.1"/>
    <property type="match status" value="1"/>
</dbReference>
<sequence length="208" mass="24279">MSKYIGPDCRLCRREGMKLFLKGDRCYTEKCAFAKRPYPPGQHGQERKKLSEYGMQLREKQKVKRIYGVLETQFRRYFEMAEKMKGIAGENLLSLLERRLDNVVYRLGFASSRGEARVLVSHAHFLVNGKPVNIPSYLVEVGDVIEVREKSKSKQRFIEIKEKYAKKPSPKWLEKDAENLVGRVIALPTREDIDMPIREHLIVELYSK</sequence>
<dbReference type="CDD" id="cd00165">
    <property type="entry name" value="S4"/>
    <property type="match status" value="1"/>
</dbReference>
<dbReference type="Proteomes" id="UP001164909">
    <property type="component" value="Chromosome"/>
</dbReference>
<keyword evidence="5 7" id="KW-0687">Ribonucleoprotein</keyword>
<protein>
    <recommendedName>
        <fullName evidence="6 7">Small ribosomal subunit protein uS4</fullName>
    </recommendedName>
</protein>
<reference evidence="11" key="1">
    <citation type="submission" date="2022-12" db="EMBL/GenBank/DDBJ databases">
        <authorList>
            <person name="Bing R.G."/>
            <person name="Willard D.J."/>
            <person name="Manesh M.J.H."/>
            <person name="Laemthong T."/>
            <person name="Crosby J.R."/>
            <person name="Kelly R.M."/>
        </authorList>
    </citation>
    <scope>NUCLEOTIDE SEQUENCE</scope>
    <source>
        <strain evidence="11">DSM 8990</strain>
    </source>
</reference>
<dbReference type="PANTHER" id="PTHR11831">
    <property type="entry name" value="30S 40S RIBOSOMAL PROTEIN"/>
    <property type="match status" value="1"/>
</dbReference>
<evidence type="ECO:0000313" key="12">
    <source>
        <dbReference type="Proteomes" id="UP001164909"/>
    </source>
</evidence>
<comment type="function">
    <text evidence="7">One of the primary rRNA binding proteins, it binds directly to 16S rRNA where it nucleates assembly of the body of the 30S subunit.</text>
</comment>
<dbReference type="RefSeq" id="WP_045169228.1">
    <property type="nucleotide sequence ID" value="NZ_CP113865.1"/>
</dbReference>
<feature type="domain" description="RNA-binding S4" evidence="9">
    <location>
        <begin position="98"/>
        <end position="159"/>
    </location>
</feature>
<accession>A0ABY7BRP6</accession>
<feature type="domain" description="Small ribosomal subunit protein uS4 N-terminal" evidence="10">
    <location>
        <begin position="3"/>
        <end position="97"/>
    </location>
</feature>
<dbReference type="InterPro" id="IPR002942">
    <property type="entry name" value="S4_RNA-bd"/>
</dbReference>
<comment type="subunit">
    <text evidence="7">Part of the 30S ribosomal subunit. Contacts protein S5. The interaction surface between S4 and S5 is involved in control of translational fidelity.</text>
</comment>
<dbReference type="HAMAP" id="MF_01306_B">
    <property type="entry name" value="Ribosomal_uS4_B"/>
    <property type="match status" value="1"/>
</dbReference>
<dbReference type="PANTHER" id="PTHR11831:SF4">
    <property type="entry name" value="SMALL RIBOSOMAL SUBUNIT PROTEIN US4M"/>
    <property type="match status" value="1"/>
</dbReference>
<evidence type="ECO:0000256" key="4">
    <source>
        <dbReference type="ARBA" id="ARBA00022980"/>
    </source>
</evidence>
<keyword evidence="12" id="KW-1185">Reference proteome</keyword>